<name>A0A7J5ZVT4_AMEME</name>
<keyword evidence="2" id="KW-1185">Reference proteome</keyword>
<gene>
    <name evidence="1" type="ORF">AMELA_G00249950</name>
</gene>
<reference evidence="1 2" key="1">
    <citation type="submission" date="2020-02" db="EMBL/GenBank/DDBJ databases">
        <title>A chromosome-scale genome assembly of the black bullhead catfish (Ameiurus melas).</title>
        <authorList>
            <person name="Wen M."/>
            <person name="Zham M."/>
            <person name="Cabau C."/>
            <person name="Klopp C."/>
            <person name="Donnadieu C."/>
            <person name="Roques C."/>
            <person name="Bouchez O."/>
            <person name="Lampietro C."/>
            <person name="Jouanno E."/>
            <person name="Herpin A."/>
            <person name="Louis A."/>
            <person name="Berthelot C."/>
            <person name="Parey E."/>
            <person name="Roest-Crollius H."/>
            <person name="Braasch I."/>
            <person name="Postlethwait J."/>
            <person name="Robinson-Rechavi M."/>
            <person name="Echchiki A."/>
            <person name="Begum T."/>
            <person name="Montfort J."/>
            <person name="Schartl M."/>
            <person name="Bobe J."/>
            <person name="Guiguen Y."/>
        </authorList>
    </citation>
    <scope>NUCLEOTIDE SEQUENCE [LARGE SCALE GENOMIC DNA]</scope>
    <source>
        <strain evidence="1">M_S1</strain>
        <tissue evidence="1">Blood</tissue>
    </source>
</reference>
<dbReference type="Proteomes" id="UP000593565">
    <property type="component" value="Unassembled WGS sequence"/>
</dbReference>
<evidence type="ECO:0000313" key="2">
    <source>
        <dbReference type="Proteomes" id="UP000593565"/>
    </source>
</evidence>
<dbReference type="AlphaFoldDB" id="A0A7J5ZVT4"/>
<dbReference type="EMBL" id="JAAGNN010000023">
    <property type="protein sequence ID" value="KAF4074031.1"/>
    <property type="molecule type" value="Genomic_DNA"/>
</dbReference>
<organism evidence="1 2">
    <name type="scientific">Ameiurus melas</name>
    <name type="common">Black bullhead</name>
    <name type="synonym">Silurus melas</name>
    <dbReference type="NCBI Taxonomy" id="219545"/>
    <lineage>
        <taxon>Eukaryota</taxon>
        <taxon>Metazoa</taxon>
        <taxon>Chordata</taxon>
        <taxon>Craniata</taxon>
        <taxon>Vertebrata</taxon>
        <taxon>Euteleostomi</taxon>
        <taxon>Actinopterygii</taxon>
        <taxon>Neopterygii</taxon>
        <taxon>Teleostei</taxon>
        <taxon>Ostariophysi</taxon>
        <taxon>Siluriformes</taxon>
        <taxon>Ictaluridae</taxon>
        <taxon>Ameiurus</taxon>
    </lineage>
</organism>
<accession>A0A7J5ZVT4</accession>
<comment type="caution">
    <text evidence="1">The sequence shown here is derived from an EMBL/GenBank/DDBJ whole genome shotgun (WGS) entry which is preliminary data.</text>
</comment>
<protein>
    <submittedName>
        <fullName evidence="1">Uncharacterized protein</fullName>
    </submittedName>
</protein>
<sequence>MTWHAMTGFYISIWKKDIVFLEIFRFRVNTYSSVRYSGLYPPPFRLPDIKCTTRSRLIVRNAAAHHSGGDDDVWVEGLEMTDGDMELR</sequence>
<proteinExistence type="predicted"/>
<evidence type="ECO:0000313" key="1">
    <source>
        <dbReference type="EMBL" id="KAF4074031.1"/>
    </source>
</evidence>